<evidence type="ECO:0000259" key="1">
    <source>
        <dbReference type="PROSITE" id="PS50994"/>
    </source>
</evidence>
<dbReference type="AlphaFoldDB" id="A0AA87MLT1"/>
<gene>
    <name evidence="2" type="ORF">LEP1GSC125_2953</name>
</gene>
<dbReference type="InterPro" id="IPR036397">
    <property type="entry name" value="RNaseH_sf"/>
</dbReference>
<dbReference type="Gene3D" id="3.30.420.10">
    <property type="entry name" value="Ribonuclease H-like superfamily/Ribonuclease H"/>
    <property type="match status" value="1"/>
</dbReference>
<dbReference type="Pfam" id="PF13683">
    <property type="entry name" value="rve_3"/>
    <property type="match status" value="1"/>
</dbReference>
<name>A0AA87MLT1_9LEPT</name>
<proteinExistence type="predicted"/>
<reference evidence="2 3" key="1">
    <citation type="journal article" date="2014" name="Int. J. Syst. Evol. Microbiol.">
        <title>Leptospira mayottensis sp. nov., a pathogenic species of the genus Leptospira isolated from humans.</title>
        <authorList>
            <person name="Bourhy P."/>
            <person name="Collet L."/>
            <person name="Brisse S."/>
            <person name="Picardeau M."/>
        </authorList>
    </citation>
    <scope>NUCLEOTIDE SEQUENCE [LARGE SCALE GENOMIC DNA]</scope>
    <source>
        <strain evidence="2 3">200901122</strain>
    </source>
</reference>
<dbReference type="GO" id="GO:0015074">
    <property type="term" value="P:DNA integration"/>
    <property type="evidence" value="ECO:0007669"/>
    <property type="project" value="InterPro"/>
</dbReference>
<protein>
    <submittedName>
        <fullName evidence="2">Integrase core domain protein</fullName>
    </submittedName>
</protein>
<evidence type="ECO:0000313" key="3">
    <source>
        <dbReference type="Proteomes" id="UP000001343"/>
    </source>
</evidence>
<dbReference type="SUPFAM" id="SSF53098">
    <property type="entry name" value="Ribonuclease H-like"/>
    <property type="match status" value="1"/>
</dbReference>
<sequence>MFLTLEDIDHSKTKARHPQSNDICERFHRTIQDEFYAIAFRKKVYNSIEDLQKDLDQWIDSYNKERPHQGKYCFCKTPMQTFLDTKELAKNKYLDNLQFSL</sequence>
<feature type="domain" description="Integrase catalytic" evidence="1">
    <location>
        <begin position="1"/>
        <end position="86"/>
    </location>
</feature>
<dbReference type="InterPro" id="IPR012337">
    <property type="entry name" value="RNaseH-like_sf"/>
</dbReference>
<accession>A0AA87MLT1</accession>
<dbReference type="InterPro" id="IPR001584">
    <property type="entry name" value="Integrase_cat-core"/>
</dbReference>
<dbReference type="Proteomes" id="UP000001343">
    <property type="component" value="Unassembled WGS sequence"/>
</dbReference>
<evidence type="ECO:0000313" key="2">
    <source>
        <dbReference type="EMBL" id="EKR99739.1"/>
    </source>
</evidence>
<comment type="caution">
    <text evidence="2">The sequence shown here is derived from an EMBL/GenBank/DDBJ whole genome shotgun (WGS) entry which is preliminary data.</text>
</comment>
<dbReference type="GO" id="GO:0003676">
    <property type="term" value="F:nucleic acid binding"/>
    <property type="evidence" value="ECO:0007669"/>
    <property type="project" value="InterPro"/>
</dbReference>
<organism evidence="2 3">
    <name type="scientific">Leptospira mayottensis 200901122</name>
    <dbReference type="NCBI Taxonomy" id="1193010"/>
    <lineage>
        <taxon>Bacteria</taxon>
        <taxon>Pseudomonadati</taxon>
        <taxon>Spirochaetota</taxon>
        <taxon>Spirochaetia</taxon>
        <taxon>Leptospirales</taxon>
        <taxon>Leptospiraceae</taxon>
        <taxon>Leptospira</taxon>
    </lineage>
</organism>
<dbReference type="EMBL" id="AKWM02000045">
    <property type="protein sequence ID" value="EKR99739.1"/>
    <property type="molecule type" value="Genomic_DNA"/>
</dbReference>
<dbReference type="PROSITE" id="PS50994">
    <property type="entry name" value="INTEGRASE"/>
    <property type="match status" value="1"/>
</dbReference>